<keyword evidence="4" id="KW-0687">Ribonucleoprotein</keyword>
<name>A0A2H9TPJ6_9FUNG</name>
<evidence type="ECO:0000256" key="4">
    <source>
        <dbReference type="ARBA" id="ARBA00023274"/>
    </source>
</evidence>
<dbReference type="GO" id="GO:0008312">
    <property type="term" value="F:7S RNA binding"/>
    <property type="evidence" value="ECO:0007669"/>
    <property type="project" value="InterPro"/>
</dbReference>
<feature type="compositionally biased region" description="Polar residues" evidence="5">
    <location>
        <begin position="111"/>
        <end position="122"/>
    </location>
</feature>
<dbReference type="InterPro" id="IPR036521">
    <property type="entry name" value="SRP19-like_sf"/>
</dbReference>
<keyword evidence="3" id="KW-0733">Signal recognition particle</keyword>
<dbReference type="GO" id="GO:0006617">
    <property type="term" value="P:SRP-dependent cotranslational protein targeting to membrane, signal sequence recognition"/>
    <property type="evidence" value="ECO:0007669"/>
    <property type="project" value="TreeGrafter"/>
</dbReference>
<evidence type="ECO:0000256" key="1">
    <source>
        <dbReference type="ARBA" id="ARBA00004496"/>
    </source>
</evidence>
<dbReference type="Proteomes" id="UP000240830">
    <property type="component" value="Unassembled WGS sequence"/>
</dbReference>
<dbReference type="PANTHER" id="PTHR17453">
    <property type="entry name" value="SIGNAL RECOGNITION PARTICLE 19 KD PROTEIN"/>
    <property type="match status" value="1"/>
</dbReference>
<dbReference type="OrthoDB" id="2190947at2759"/>
<proteinExistence type="predicted"/>
<dbReference type="AlphaFoldDB" id="A0A2H9TPJ6"/>
<evidence type="ECO:0000256" key="3">
    <source>
        <dbReference type="ARBA" id="ARBA00023135"/>
    </source>
</evidence>
<reference evidence="6 7" key="1">
    <citation type="submission" date="2016-10" db="EMBL/GenBank/DDBJ databases">
        <title>The genome of Paramicrosporidium saccamoebae is the missing link in understanding Cryptomycota and Microsporidia evolution.</title>
        <authorList>
            <person name="Quandt C.A."/>
            <person name="Beaudet D."/>
            <person name="Corsaro D."/>
            <person name="Michel R."/>
            <person name="Corradi N."/>
            <person name="James T."/>
        </authorList>
    </citation>
    <scope>NUCLEOTIDE SEQUENCE [LARGE SCALE GENOMIC DNA]</scope>
    <source>
        <strain evidence="6 7">KSL3</strain>
    </source>
</reference>
<gene>
    <name evidence="6" type="ORF">PSACC_00535</name>
</gene>
<sequence>MSEDCSRWNCLYPLYFDKARSLADGRRVKKEEAIEKPTVQHLAFACESLGVPFSVEAMKRHPRDPLLMGRVRVHLTDANICNTRVLIRQIASCLPEIASKMPSKDLKEVQGRNSPSAESSGVTLVPRIKKRGKKK</sequence>
<keyword evidence="7" id="KW-1185">Reference proteome</keyword>
<evidence type="ECO:0000313" key="6">
    <source>
        <dbReference type="EMBL" id="PJF19664.1"/>
    </source>
</evidence>
<dbReference type="STRING" id="1246581.A0A2H9TPJ6"/>
<accession>A0A2H9TPJ6</accession>
<dbReference type="SUPFAM" id="SSF69695">
    <property type="entry name" value="SRP19"/>
    <property type="match status" value="1"/>
</dbReference>
<evidence type="ECO:0000313" key="7">
    <source>
        <dbReference type="Proteomes" id="UP000240830"/>
    </source>
</evidence>
<protein>
    <submittedName>
        <fullName evidence="6">Signal recognition particle, SRP19 subunit</fullName>
    </submittedName>
</protein>
<organism evidence="6 7">
    <name type="scientific">Paramicrosporidium saccamoebae</name>
    <dbReference type="NCBI Taxonomy" id="1246581"/>
    <lineage>
        <taxon>Eukaryota</taxon>
        <taxon>Fungi</taxon>
        <taxon>Fungi incertae sedis</taxon>
        <taxon>Cryptomycota</taxon>
        <taxon>Cryptomycota incertae sedis</taxon>
        <taxon>Paramicrosporidium</taxon>
    </lineage>
</organism>
<dbReference type="InterPro" id="IPR002778">
    <property type="entry name" value="Signal_recog_particle_SRP19"/>
</dbReference>
<dbReference type="Gene3D" id="3.30.56.30">
    <property type="entry name" value="Signal recognition particle, SRP19-like subunit"/>
    <property type="match status" value="1"/>
</dbReference>
<dbReference type="PANTHER" id="PTHR17453:SF0">
    <property type="entry name" value="SIGNAL RECOGNITION PARTICLE 19 KDA PROTEIN"/>
    <property type="match status" value="1"/>
</dbReference>
<evidence type="ECO:0000256" key="5">
    <source>
        <dbReference type="SAM" id="MobiDB-lite"/>
    </source>
</evidence>
<comment type="subcellular location">
    <subcellularLocation>
        <location evidence="1">Cytoplasm</location>
    </subcellularLocation>
</comment>
<evidence type="ECO:0000256" key="2">
    <source>
        <dbReference type="ARBA" id="ARBA00022490"/>
    </source>
</evidence>
<comment type="caution">
    <text evidence="6">The sequence shown here is derived from an EMBL/GenBank/DDBJ whole genome shotgun (WGS) entry which is preliminary data.</text>
</comment>
<feature type="region of interest" description="Disordered" evidence="5">
    <location>
        <begin position="104"/>
        <end position="135"/>
    </location>
</feature>
<dbReference type="Pfam" id="PF01922">
    <property type="entry name" value="SRP19"/>
    <property type="match status" value="1"/>
</dbReference>
<dbReference type="EMBL" id="MTSL01000048">
    <property type="protein sequence ID" value="PJF19664.1"/>
    <property type="molecule type" value="Genomic_DNA"/>
</dbReference>
<dbReference type="GO" id="GO:0005786">
    <property type="term" value="C:signal recognition particle, endoplasmic reticulum targeting"/>
    <property type="evidence" value="ECO:0007669"/>
    <property type="project" value="UniProtKB-KW"/>
</dbReference>
<keyword evidence="2" id="KW-0963">Cytoplasm</keyword>